<accession>A0ABT2N5X8</accession>
<gene>
    <name evidence="1" type="ORF">NG792_06070</name>
</gene>
<proteinExistence type="predicted"/>
<evidence type="ECO:0000313" key="1">
    <source>
        <dbReference type="EMBL" id="MCT7977264.1"/>
    </source>
</evidence>
<comment type="caution">
    <text evidence="1">The sequence shown here is derived from an EMBL/GenBank/DDBJ whole genome shotgun (WGS) entry which is preliminary data.</text>
</comment>
<dbReference type="Proteomes" id="UP001525961">
    <property type="component" value="Unassembled WGS sequence"/>
</dbReference>
<dbReference type="InterPro" id="IPR029060">
    <property type="entry name" value="PIN-like_dom_sf"/>
</dbReference>
<evidence type="ECO:0008006" key="3">
    <source>
        <dbReference type="Google" id="ProtNLM"/>
    </source>
</evidence>
<dbReference type="RefSeq" id="WP_261234862.1">
    <property type="nucleotide sequence ID" value="NZ_JAMXFA010000006.1"/>
</dbReference>
<protein>
    <recommendedName>
        <fullName evidence="3">PIN domain-containing protein</fullName>
    </recommendedName>
</protein>
<dbReference type="SUPFAM" id="SSF88723">
    <property type="entry name" value="PIN domain-like"/>
    <property type="match status" value="1"/>
</dbReference>
<evidence type="ECO:0000313" key="2">
    <source>
        <dbReference type="Proteomes" id="UP001525961"/>
    </source>
</evidence>
<sequence length="51" mass="6047">MKVLLDTYTFIWWDSQPEQLSSDMVEFLTKPDTDKLVSVISLWEIQIKSQL</sequence>
<organism evidence="1 2">
    <name type="scientific">Laspinema olomoucense D3b</name>
    <dbReference type="NCBI Taxonomy" id="2953688"/>
    <lineage>
        <taxon>Bacteria</taxon>
        <taxon>Bacillati</taxon>
        <taxon>Cyanobacteriota</taxon>
        <taxon>Cyanophyceae</taxon>
        <taxon>Oscillatoriophycideae</taxon>
        <taxon>Oscillatoriales</taxon>
        <taxon>Laspinemataceae</taxon>
        <taxon>Laspinema</taxon>
        <taxon>Laspinema olomoucense</taxon>
    </lineage>
</organism>
<reference evidence="1 2" key="1">
    <citation type="journal article" date="2022" name="Front. Microbiol.">
        <title>High genomic differentiation and limited gene flow indicate recent cryptic speciation within the genus Laspinema (cyanobacteria).</title>
        <authorList>
            <person name="Stanojkovic A."/>
            <person name="Skoupy S."/>
            <person name="Skaloud P."/>
            <person name="Dvorak P."/>
        </authorList>
    </citation>
    <scope>NUCLEOTIDE SEQUENCE [LARGE SCALE GENOMIC DNA]</scope>
    <source>
        <strain evidence="1 2">D3b</strain>
    </source>
</reference>
<dbReference type="EMBL" id="JAMXFA010000006">
    <property type="protein sequence ID" value="MCT7977264.1"/>
    <property type="molecule type" value="Genomic_DNA"/>
</dbReference>
<name>A0ABT2N5X8_9CYAN</name>
<keyword evidence="2" id="KW-1185">Reference proteome</keyword>